<gene>
    <name evidence="1" type="ORF">LC586_35940</name>
</gene>
<proteinExistence type="predicted"/>
<dbReference type="EMBL" id="JAIVFQ010000125">
    <property type="protein sequence ID" value="MCC5604407.1"/>
    <property type="molecule type" value="Genomic_DNA"/>
</dbReference>
<protein>
    <submittedName>
        <fullName evidence="1">Uncharacterized protein</fullName>
    </submittedName>
</protein>
<reference evidence="1 2" key="1">
    <citation type="journal article" date="2021" name="Microorganisms">
        <title>Genome Evolution of Filamentous Cyanobacterium Nostoc Species: From Facultative Symbiosis to Free Living.</title>
        <authorList>
            <person name="Huo D."/>
            <person name="Li H."/>
            <person name="Cai F."/>
            <person name="Guo X."/>
            <person name="Qiao Z."/>
            <person name="Wang W."/>
            <person name="Yu G."/>
            <person name="Li R."/>
        </authorList>
    </citation>
    <scope>NUCLEOTIDE SEQUENCE [LARGE SCALE GENOMIC DNA]</scope>
    <source>
        <strain evidence="1 2">CHAB 5714</strain>
    </source>
</reference>
<keyword evidence="2" id="KW-1185">Reference proteome</keyword>
<comment type="caution">
    <text evidence="1">The sequence shown here is derived from an EMBL/GenBank/DDBJ whole genome shotgun (WGS) entry which is preliminary data.</text>
</comment>
<evidence type="ECO:0000313" key="1">
    <source>
        <dbReference type="EMBL" id="MCC5604407.1"/>
    </source>
</evidence>
<organism evidence="1 2">
    <name type="scientific">Nostoc favosum CHAB5714</name>
    <dbReference type="NCBI Taxonomy" id="2780399"/>
    <lineage>
        <taxon>Bacteria</taxon>
        <taxon>Bacillati</taxon>
        <taxon>Cyanobacteriota</taxon>
        <taxon>Cyanophyceae</taxon>
        <taxon>Nostocales</taxon>
        <taxon>Nostocaceae</taxon>
        <taxon>Nostoc</taxon>
        <taxon>Nostoc favosum</taxon>
    </lineage>
</organism>
<accession>A0ABS8IJN8</accession>
<sequence length="82" mass="8781">MLNEIIAIYAIPDDLLQALGHDDDIRRQMSDAEIINPSCGLSTDMCLLPLNSCDACGGLRLHVQQSGVGATRQRTDAVVASI</sequence>
<name>A0ABS8IJN8_9NOSO</name>
<dbReference type="Proteomes" id="UP001199525">
    <property type="component" value="Unassembled WGS sequence"/>
</dbReference>
<evidence type="ECO:0000313" key="2">
    <source>
        <dbReference type="Proteomes" id="UP001199525"/>
    </source>
</evidence>